<feature type="region of interest" description="Disordered" evidence="1">
    <location>
        <begin position="536"/>
        <end position="584"/>
    </location>
</feature>
<feature type="region of interest" description="Disordered" evidence="1">
    <location>
        <begin position="120"/>
        <end position="186"/>
    </location>
</feature>
<dbReference type="Proteomes" id="UP000016930">
    <property type="component" value="Unassembled WGS sequence"/>
</dbReference>
<gene>
    <name evidence="2" type="ORF">CERSUDRAFT_96200</name>
</gene>
<feature type="compositionally biased region" description="Acidic residues" evidence="1">
    <location>
        <begin position="554"/>
        <end position="569"/>
    </location>
</feature>
<feature type="compositionally biased region" description="Polar residues" evidence="1">
    <location>
        <begin position="1"/>
        <end position="10"/>
    </location>
</feature>
<evidence type="ECO:0000256" key="1">
    <source>
        <dbReference type="SAM" id="MobiDB-lite"/>
    </source>
</evidence>
<evidence type="ECO:0000313" key="2">
    <source>
        <dbReference type="EMBL" id="EMD35975.1"/>
    </source>
</evidence>
<organism evidence="2 3">
    <name type="scientific">Ceriporiopsis subvermispora (strain B)</name>
    <name type="common">White-rot fungus</name>
    <name type="synonym">Gelatoporia subvermispora</name>
    <dbReference type="NCBI Taxonomy" id="914234"/>
    <lineage>
        <taxon>Eukaryota</taxon>
        <taxon>Fungi</taxon>
        <taxon>Dikarya</taxon>
        <taxon>Basidiomycota</taxon>
        <taxon>Agaricomycotina</taxon>
        <taxon>Agaricomycetes</taxon>
        <taxon>Polyporales</taxon>
        <taxon>Gelatoporiaceae</taxon>
        <taxon>Gelatoporia</taxon>
    </lineage>
</organism>
<feature type="region of interest" description="Disordered" evidence="1">
    <location>
        <begin position="202"/>
        <end position="260"/>
    </location>
</feature>
<feature type="compositionally biased region" description="Pro residues" evidence="1">
    <location>
        <begin position="39"/>
        <end position="53"/>
    </location>
</feature>
<dbReference type="AlphaFoldDB" id="M2QV80"/>
<sequence length="804" mass="86333">MVKETPSSFRLPQRLGDPSETPTQAAARPQKASKVSRPPGIPAPKPVPPPQPSFAPALDYSSSTTTLIGDPVQDGDDLFGQPGPLLTGIKPNAARRGRMIAYVSIPIRKGIGSGLAWPQSRSVAADDPQTDNAAKGGPPKHARRLSMSGATADPAPPRTHGKASAQGKTQVQTSRPLKRKHSLPVAESTVVQTIQHAVSANAALALESSPPRKKASTRKATSRASDHMPSGGISVPLLSHDDQPRRTRATSLSDSLGGSTRASGILERISQKRHSLSQAEIDTHIAEAIQYATSSVAASRNQKSPPPQPMAGPSKPRISEISPPKRPRGRSRKRPSEGHAPDRAVVDSGGQRSGSTDIGRTEAPAQPATPHTPASTPRRRSERGRGQEVVAEFLVPVAEDDGPQTSERRGRSRSRSRRRTSFTSAPIDDPSLLTRKCSAKRCKVFIPSFERYPFKLCDGCRERAREAARRSKLSKTTGRHSLGPAEVQGIGKETEKETQGLSSRLRAASLGRADAAKMKGHADRTQIGSFGSYAGRVLEHDSGGEGRAGRQTEAETEAEVEQVEEDEEFGPQSKEGAPTTPLPSAKWYLDLDSLAWKEVQRSESTPSRAPSTPGSTAPGTTFGASTVQDTDPMDYELAHEETHEGGAIEEQEEDQIDMYQSLDVLCDRLATALKDSPCQYASFEVGGATDQGTRGAPESLGAQFRGACAVIVGQDTRLDETCLRGYMRQLLQRCESLVKLNSPNLRIPTNRISVEIPCACTDGPDKQSCSRRVIMTISETSLPEAMLYLQALVKGIFITVEFLS</sequence>
<feature type="compositionally biased region" description="Low complexity" evidence="1">
    <location>
        <begin position="361"/>
        <end position="376"/>
    </location>
</feature>
<keyword evidence="3" id="KW-1185">Reference proteome</keyword>
<reference evidence="2 3" key="1">
    <citation type="journal article" date="2012" name="Proc. Natl. Acad. Sci. U.S.A.">
        <title>Comparative genomics of Ceriporiopsis subvermispora and Phanerochaete chrysosporium provide insight into selective ligninolysis.</title>
        <authorList>
            <person name="Fernandez-Fueyo E."/>
            <person name="Ruiz-Duenas F.J."/>
            <person name="Ferreira P."/>
            <person name="Floudas D."/>
            <person name="Hibbett D.S."/>
            <person name="Canessa P."/>
            <person name="Larrondo L.F."/>
            <person name="James T.Y."/>
            <person name="Seelenfreund D."/>
            <person name="Lobos S."/>
            <person name="Polanco R."/>
            <person name="Tello M."/>
            <person name="Honda Y."/>
            <person name="Watanabe T."/>
            <person name="Watanabe T."/>
            <person name="Ryu J.S."/>
            <person name="Kubicek C.P."/>
            <person name="Schmoll M."/>
            <person name="Gaskell J."/>
            <person name="Hammel K.E."/>
            <person name="St John F.J."/>
            <person name="Vanden Wymelenberg A."/>
            <person name="Sabat G."/>
            <person name="Splinter BonDurant S."/>
            <person name="Syed K."/>
            <person name="Yadav J.S."/>
            <person name="Doddapaneni H."/>
            <person name="Subramanian V."/>
            <person name="Lavin J.L."/>
            <person name="Oguiza J.A."/>
            <person name="Perez G."/>
            <person name="Pisabarro A.G."/>
            <person name="Ramirez L."/>
            <person name="Santoyo F."/>
            <person name="Master E."/>
            <person name="Coutinho P.M."/>
            <person name="Henrissat B."/>
            <person name="Lombard V."/>
            <person name="Magnuson J.K."/>
            <person name="Kuees U."/>
            <person name="Hori C."/>
            <person name="Igarashi K."/>
            <person name="Samejima M."/>
            <person name="Held B.W."/>
            <person name="Barry K.W."/>
            <person name="LaButti K.M."/>
            <person name="Lapidus A."/>
            <person name="Lindquist E.A."/>
            <person name="Lucas S.M."/>
            <person name="Riley R."/>
            <person name="Salamov A.A."/>
            <person name="Hoffmeister D."/>
            <person name="Schwenk D."/>
            <person name="Hadar Y."/>
            <person name="Yarden O."/>
            <person name="de Vries R.P."/>
            <person name="Wiebenga A."/>
            <person name="Stenlid J."/>
            <person name="Eastwood D."/>
            <person name="Grigoriev I.V."/>
            <person name="Berka R.M."/>
            <person name="Blanchette R.A."/>
            <person name="Kersten P."/>
            <person name="Martinez A.T."/>
            <person name="Vicuna R."/>
            <person name="Cullen D."/>
        </authorList>
    </citation>
    <scope>NUCLEOTIDE SEQUENCE [LARGE SCALE GENOMIC DNA]</scope>
    <source>
        <strain evidence="2 3">B</strain>
    </source>
</reference>
<name>M2QV80_CERS8</name>
<feature type="region of interest" description="Disordered" evidence="1">
    <location>
        <begin position="598"/>
        <end position="628"/>
    </location>
</feature>
<feature type="compositionally biased region" description="Low complexity" evidence="1">
    <location>
        <begin position="609"/>
        <end position="626"/>
    </location>
</feature>
<accession>M2QV80</accession>
<dbReference type="HOGENOM" id="CLU_350212_0_0_1"/>
<feature type="region of interest" description="Disordered" evidence="1">
    <location>
        <begin position="1"/>
        <end position="80"/>
    </location>
</feature>
<dbReference type="EMBL" id="KB445799">
    <property type="protein sequence ID" value="EMD35975.1"/>
    <property type="molecule type" value="Genomic_DNA"/>
</dbReference>
<feature type="compositionally biased region" description="Basic residues" evidence="1">
    <location>
        <begin position="410"/>
        <end position="420"/>
    </location>
</feature>
<protein>
    <submittedName>
        <fullName evidence="2">Uncharacterized protein</fullName>
    </submittedName>
</protein>
<evidence type="ECO:0000313" key="3">
    <source>
        <dbReference type="Proteomes" id="UP000016930"/>
    </source>
</evidence>
<feature type="compositionally biased region" description="Basic and acidic residues" evidence="1">
    <location>
        <begin position="334"/>
        <end position="345"/>
    </location>
</feature>
<feature type="compositionally biased region" description="Basic residues" evidence="1">
    <location>
        <begin position="211"/>
        <end position="221"/>
    </location>
</feature>
<feature type="compositionally biased region" description="Polar residues" evidence="1">
    <location>
        <begin position="249"/>
        <end position="260"/>
    </location>
</feature>
<proteinExistence type="predicted"/>
<feature type="compositionally biased region" description="Basic and acidic residues" evidence="1">
    <location>
        <begin position="537"/>
        <end position="553"/>
    </location>
</feature>
<dbReference type="OrthoDB" id="10640516at2759"/>
<feature type="region of interest" description="Disordered" evidence="1">
    <location>
        <begin position="296"/>
        <end position="430"/>
    </location>
</feature>
<feature type="compositionally biased region" description="Polar residues" evidence="1">
    <location>
        <begin position="166"/>
        <end position="175"/>
    </location>
</feature>